<keyword evidence="1" id="KW-0732">Signal</keyword>
<feature type="signal peptide" evidence="1">
    <location>
        <begin position="1"/>
        <end position="23"/>
    </location>
</feature>
<dbReference type="InterPro" id="IPR004314">
    <property type="entry name" value="Neprosin"/>
</dbReference>
<dbReference type="InterPro" id="IPR053168">
    <property type="entry name" value="Glutamic_endopeptidase"/>
</dbReference>
<keyword evidence="4" id="KW-1185">Reference proteome</keyword>
<dbReference type="Proteomes" id="UP001177140">
    <property type="component" value="Unassembled WGS sequence"/>
</dbReference>
<reference evidence="3" key="1">
    <citation type="submission" date="2022-03" db="EMBL/GenBank/DDBJ databases">
        <title>A functionally conserved STORR gene fusion in Papaver species that diverged 16.8 million years ago.</title>
        <authorList>
            <person name="Catania T."/>
        </authorList>
    </citation>
    <scope>NUCLEOTIDE SEQUENCE</scope>
    <source>
        <strain evidence="3">S-191538</strain>
    </source>
</reference>
<evidence type="ECO:0000313" key="3">
    <source>
        <dbReference type="EMBL" id="MCL7046509.1"/>
    </source>
</evidence>
<dbReference type="AlphaFoldDB" id="A0AA41VS59"/>
<dbReference type="EMBL" id="JAJJMA010282049">
    <property type="protein sequence ID" value="MCL7046509.1"/>
    <property type="molecule type" value="Genomic_DNA"/>
</dbReference>
<feature type="chain" id="PRO_5041406048" description="Neprosin PEP catalytic domain-containing protein" evidence="1">
    <location>
        <begin position="24"/>
        <end position="398"/>
    </location>
</feature>
<dbReference type="PROSITE" id="PS52045">
    <property type="entry name" value="NEPROSIN_PEP_CD"/>
    <property type="match status" value="1"/>
</dbReference>
<feature type="domain" description="Neprosin PEP catalytic" evidence="2">
    <location>
        <begin position="138"/>
        <end position="397"/>
    </location>
</feature>
<accession>A0AA41VS59</accession>
<evidence type="ECO:0000259" key="2">
    <source>
        <dbReference type="PROSITE" id="PS52045"/>
    </source>
</evidence>
<organism evidence="3 4">
    <name type="scientific">Papaver nudicaule</name>
    <name type="common">Iceland poppy</name>
    <dbReference type="NCBI Taxonomy" id="74823"/>
    <lineage>
        <taxon>Eukaryota</taxon>
        <taxon>Viridiplantae</taxon>
        <taxon>Streptophyta</taxon>
        <taxon>Embryophyta</taxon>
        <taxon>Tracheophyta</taxon>
        <taxon>Spermatophyta</taxon>
        <taxon>Magnoliopsida</taxon>
        <taxon>Ranunculales</taxon>
        <taxon>Papaveraceae</taxon>
        <taxon>Papaveroideae</taxon>
        <taxon>Papaver</taxon>
    </lineage>
</organism>
<dbReference type="InterPro" id="IPR025521">
    <property type="entry name" value="Neprosin_propep"/>
</dbReference>
<dbReference type="PANTHER" id="PTHR31589:SF223">
    <property type="entry name" value="PROTEIN, PUTATIVE (DUF239)-RELATED"/>
    <property type="match status" value="1"/>
</dbReference>
<sequence>MAAILGLSLLALVFSLICNYHHAIVLVEGRMPVSVSLSEEEDLQLETQLKSLNKLPIKTIYAEWGDIYDCIEFHKQPAFDHPLLKKHKLLIRNEPLATKSNATFLGGIDGCPKGTVPIRRTTKDDLIRAKSLSLLSSSEAHGDIQYRAGYQLSLEGQKLYGASGIVNVWNPNVENDQFSSAEITLKSGPAEQVNGMKFGWMVNPQLYGDNVTRGFTYWTGDGSHKTGCYNTLCPGYVQVDARYTPDLPFETSSIFLAYQYVVTVDISLEPEGWWLTLTGNSSTVSRMGYWPRELFPLFTLTPGDGVDSIYWGGRVKSGRDGAVPPMCSGHFAGPTTDATGYFLDVKYKDVNGNLLKPDMDNLQHVNDCPEFYSAQYYADDNQIHFGGKGGGLTGRCYS</sequence>
<dbReference type="PANTHER" id="PTHR31589">
    <property type="entry name" value="PROTEIN, PUTATIVE (DUF239)-RELATED-RELATED"/>
    <property type="match status" value="1"/>
</dbReference>
<name>A0AA41VS59_PAPNU</name>
<evidence type="ECO:0000256" key="1">
    <source>
        <dbReference type="SAM" id="SignalP"/>
    </source>
</evidence>
<evidence type="ECO:0000313" key="4">
    <source>
        <dbReference type="Proteomes" id="UP001177140"/>
    </source>
</evidence>
<dbReference type="Gene3D" id="3.90.1320.10">
    <property type="entry name" value="Outer-capsid protein sigma 3, large lobe"/>
    <property type="match status" value="1"/>
</dbReference>
<proteinExistence type="predicted"/>
<protein>
    <recommendedName>
        <fullName evidence="2">Neprosin PEP catalytic domain-containing protein</fullName>
    </recommendedName>
</protein>
<dbReference type="Pfam" id="PF03080">
    <property type="entry name" value="Neprosin"/>
    <property type="match status" value="1"/>
</dbReference>
<gene>
    <name evidence="3" type="ORF">MKW94_027408</name>
</gene>
<dbReference type="Pfam" id="PF14365">
    <property type="entry name" value="Neprosin_AP"/>
    <property type="match status" value="1"/>
</dbReference>
<comment type="caution">
    <text evidence="3">The sequence shown here is derived from an EMBL/GenBank/DDBJ whole genome shotgun (WGS) entry which is preliminary data.</text>
</comment>